<organism evidence="4 5">
    <name type="scientific">Adiantum capillus-veneris</name>
    <name type="common">Maidenhair fern</name>
    <dbReference type="NCBI Taxonomy" id="13818"/>
    <lineage>
        <taxon>Eukaryota</taxon>
        <taxon>Viridiplantae</taxon>
        <taxon>Streptophyta</taxon>
        <taxon>Embryophyta</taxon>
        <taxon>Tracheophyta</taxon>
        <taxon>Polypodiopsida</taxon>
        <taxon>Polypodiidae</taxon>
        <taxon>Polypodiales</taxon>
        <taxon>Pteridineae</taxon>
        <taxon>Pteridaceae</taxon>
        <taxon>Vittarioideae</taxon>
        <taxon>Adiantum</taxon>
    </lineage>
</organism>
<dbReference type="SUPFAM" id="SSF52540">
    <property type="entry name" value="P-loop containing nucleoside triphosphate hydrolases"/>
    <property type="match status" value="1"/>
</dbReference>
<evidence type="ECO:0000313" key="4">
    <source>
        <dbReference type="EMBL" id="KAI5072956.1"/>
    </source>
</evidence>
<keyword evidence="1" id="KW-0150">Chloroplast</keyword>
<keyword evidence="2" id="KW-0547">Nucleotide-binding</keyword>
<evidence type="ECO:0000256" key="1">
    <source>
        <dbReference type="ARBA" id="ARBA00022528"/>
    </source>
</evidence>
<dbReference type="GO" id="GO:0005525">
    <property type="term" value="F:GTP binding"/>
    <property type="evidence" value="ECO:0007669"/>
    <property type="project" value="InterPro"/>
</dbReference>
<dbReference type="Pfam" id="PF04548">
    <property type="entry name" value="AIG1"/>
    <property type="match status" value="1"/>
</dbReference>
<gene>
    <name evidence="4" type="ORF">GOP47_0013062</name>
</gene>
<dbReference type="EMBL" id="JABFUD020000012">
    <property type="protein sequence ID" value="KAI5072956.1"/>
    <property type="molecule type" value="Genomic_DNA"/>
</dbReference>
<evidence type="ECO:0000259" key="3">
    <source>
        <dbReference type="Pfam" id="PF04548"/>
    </source>
</evidence>
<evidence type="ECO:0000313" key="5">
    <source>
        <dbReference type="Proteomes" id="UP000886520"/>
    </source>
</evidence>
<reference evidence="4" key="1">
    <citation type="submission" date="2021-01" db="EMBL/GenBank/DDBJ databases">
        <title>Adiantum capillus-veneris genome.</title>
        <authorList>
            <person name="Fang Y."/>
            <person name="Liao Q."/>
        </authorList>
    </citation>
    <scope>NUCLEOTIDE SEQUENCE</scope>
    <source>
        <strain evidence="4">H3</strain>
        <tissue evidence="4">Leaf</tissue>
    </source>
</reference>
<evidence type="ECO:0000256" key="2">
    <source>
        <dbReference type="ARBA" id="ARBA00022741"/>
    </source>
</evidence>
<dbReference type="OrthoDB" id="8954335at2759"/>
<sequence length="261" mass="28847">MAQQAEGASSRRAVVMGRTGSGKSTLATMLVQGNLEEPQAAPVGHGLRGTTEECKTVNGRGWTVIDTVGMGEASCGTVPDQDARQKVISFLECVKGSYTHLLFVIEKGRLDSLNTVMWRTFLEVFRGAEKHFVVVYTKASQDWLDGQMEEIRREFPECCNFACVDFPPPSRDEEDEADLAECRAEELQRFEEELDKLVAPNHWVTPDITKMSPVQTAEKAESILRKIARLLKELVDSHALQACLKTASIIVDVALIVASFA</sequence>
<dbReference type="Proteomes" id="UP000886520">
    <property type="component" value="Chromosome 12"/>
</dbReference>
<accession>A0A9D4ZHE3</accession>
<dbReference type="InterPro" id="IPR027417">
    <property type="entry name" value="P-loop_NTPase"/>
</dbReference>
<keyword evidence="5" id="KW-1185">Reference proteome</keyword>
<protein>
    <recommendedName>
        <fullName evidence="3">AIG1-type G domain-containing protein</fullName>
    </recommendedName>
</protein>
<feature type="domain" description="AIG1-type G" evidence="3">
    <location>
        <begin position="12"/>
        <end position="140"/>
    </location>
</feature>
<comment type="caution">
    <text evidence="4">The sequence shown here is derived from an EMBL/GenBank/DDBJ whole genome shotgun (WGS) entry which is preliminary data.</text>
</comment>
<keyword evidence="1" id="KW-0934">Plastid</keyword>
<dbReference type="InterPro" id="IPR006703">
    <property type="entry name" value="G_AIG1"/>
</dbReference>
<name>A0A9D4ZHE3_ADICA</name>
<proteinExistence type="predicted"/>
<dbReference type="Gene3D" id="3.40.50.300">
    <property type="entry name" value="P-loop containing nucleotide triphosphate hydrolases"/>
    <property type="match status" value="1"/>
</dbReference>
<dbReference type="AlphaFoldDB" id="A0A9D4ZHE3"/>